<dbReference type="OrthoDB" id="10035281at2759"/>
<dbReference type="EMBL" id="CAJNOQ010008507">
    <property type="protein sequence ID" value="CAF1198974.1"/>
    <property type="molecule type" value="Genomic_DNA"/>
</dbReference>
<dbReference type="Gene3D" id="1.10.150.130">
    <property type="match status" value="1"/>
</dbReference>
<accession>A0A814W943</accession>
<dbReference type="PANTHER" id="PTHR46963:SF2">
    <property type="match status" value="1"/>
</dbReference>
<dbReference type="PANTHER" id="PTHR46963">
    <property type="entry name" value="SIMILAR TO RIKEN CDNA E130308A19"/>
    <property type="match status" value="1"/>
</dbReference>
<sequence>MESQIGFHVIKTLRSSSTVSTKDSEGLFDCDTSLFNVPNDFALAVNNNSNIGNIRYKKTRKHGRIIFVRSPSLSWSSHSSTNDSTTPISSSDISQSDVEKLLTASWMSPKNEEYGQMLYDDHTPLRRTLGNTKLKTRQDVRRFKKFLKRKYDEPVTLIRIDPEKMRDYLLDYLCSIRTRKGQKYDPETLRSYYLSIQRFLKDSSYPYCLRNSSYFAPCRELIIRMRREKNIEKIQHQS</sequence>
<dbReference type="InterPro" id="IPR042838">
    <property type="entry name" value="KIAA1958"/>
</dbReference>
<gene>
    <name evidence="2" type="ORF">GPM918_LOCUS23619</name>
    <name evidence="3" type="ORF">SRO942_LOCUS23618</name>
</gene>
<dbReference type="Proteomes" id="UP000663829">
    <property type="component" value="Unassembled WGS sequence"/>
</dbReference>
<keyword evidence="4" id="KW-1185">Reference proteome</keyword>
<dbReference type="Proteomes" id="UP000681722">
    <property type="component" value="Unassembled WGS sequence"/>
</dbReference>
<comment type="caution">
    <text evidence="2">The sequence shown here is derived from an EMBL/GenBank/DDBJ whole genome shotgun (WGS) entry which is preliminary data.</text>
</comment>
<organism evidence="2 4">
    <name type="scientific">Didymodactylos carnosus</name>
    <dbReference type="NCBI Taxonomy" id="1234261"/>
    <lineage>
        <taxon>Eukaryota</taxon>
        <taxon>Metazoa</taxon>
        <taxon>Spiralia</taxon>
        <taxon>Gnathifera</taxon>
        <taxon>Rotifera</taxon>
        <taxon>Eurotatoria</taxon>
        <taxon>Bdelloidea</taxon>
        <taxon>Philodinida</taxon>
        <taxon>Philodinidae</taxon>
        <taxon>Didymodactylos</taxon>
    </lineage>
</organism>
<dbReference type="GO" id="GO:0003677">
    <property type="term" value="F:DNA binding"/>
    <property type="evidence" value="ECO:0007669"/>
    <property type="project" value="UniProtKB-KW"/>
</dbReference>
<reference evidence="2" key="1">
    <citation type="submission" date="2021-02" db="EMBL/GenBank/DDBJ databases">
        <authorList>
            <person name="Nowell W R."/>
        </authorList>
    </citation>
    <scope>NUCLEOTIDE SEQUENCE</scope>
</reference>
<protein>
    <submittedName>
        <fullName evidence="2">Uncharacterized protein</fullName>
    </submittedName>
</protein>
<proteinExistence type="predicted"/>
<keyword evidence="1" id="KW-0238">DNA-binding</keyword>
<evidence type="ECO:0000313" key="2">
    <source>
        <dbReference type="EMBL" id="CAF1198974.1"/>
    </source>
</evidence>
<dbReference type="InterPro" id="IPR010998">
    <property type="entry name" value="Integrase_recombinase_N"/>
</dbReference>
<evidence type="ECO:0000313" key="4">
    <source>
        <dbReference type="Proteomes" id="UP000663829"/>
    </source>
</evidence>
<dbReference type="EMBL" id="CAJOBC010008508">
    <property type="protein sequence ID" value="CAF3963602.1"/>
    <property type="molecule type" value="Genomic_DNA"/>
</dbReference>
<dbReference type="AlphaFoldDB" id="A0A814W943"/>
<name>A0A814W943_9BILA</name>
<evidence type="ECO:0000256" key="1">
    <source>
        <dbReference type="ARBA" id="ARBA00023125"/>
    </source>
</evidence>
<evidence type="ECO:0000313" key="3">
    <source>
        <dbReference type="EMBL" id="CAF3963602.1"/>
    </source>
</evidence>